<evidence type="ECO:0000259" key="1">
    <source>
        <dbReference type="Pfam" id="PF18962"/>
    </source>
</evidence>
<protein>
    <submittedName>
        <fullName evidence="2">T9SS type A sorting domain-containing protein</fullName>
    </submittedName>
</protein>
<name>A0A926F3H5_9BACT</name>
<dbReference type="InterPro" id="IPR013783">
    <property type="entry name" value="Ig-like_fold"/>
</dbReference>
<dbReference type="InterPro" id="IPR026444">
    <property type="entry name" value="Secre_tail"/>
</dbReference>
<feature type="domain" description="Secretion system C-terminal sorting" evidence="1">
    <location>
        <begin position="1460"/>
        <end position="1530"/>
    </location>
</feature>
<dbReference type="Pfam" id="PF18962">
    <property type="entry name" value="Por_Secre_tail"/>
    <property type="match status" value="1"/>
</dbReference>
<sequence>MKRFLIISVVLLAWVASYAQYFGSPVFKEGFDNEDVFNKWQQENKAAGDLTLWEISENDTYSFTDIDATSTSSAVLSLRSKNIQLTLTSPEIDLSGKQSLQIGFYGYDLYYCLRGGVDFRFRVTGDNGITWVDLFKQGDDPRTETVKGWNLYKYVLPSQFDGGKVRLQFYVDVPESANPSGLEGYVDGVFVSERSAIEPGITSVNYSTDERRPTSGAFGKEEPVTIQFTNEGSQPISSIDLYYQVDDQPEVVETYVPQEAVKTGETVEYTFMQKADLGMSLASFILKAGVRMEGDENPDNNELIAYIENITAGIPYVPGFIQMEDGAITVSTDEWNTMENNYEAYWDYNVEGNHFYWIIEPEWAEEDCDAYVISRPVHLEGGKTYSVAFDVYTVTEGTGINKMKVYAATDKDLENPMTEIWKNEAIGADNTLNNLARFQAPTSGIYYFAFNCLSTPGAGEMRLDNIAVREVSGNDAGIVDILKPVNHPYLFGNAEEVEVVVRNLGLGVIPANTMKVNLRLNDGDIVSETIGKALEPNEQLTHTFGGKLDLSDVSSRHLLAVWTSLPDDQNAGNDTITIDYVSTVTGIPYIPNFGDASQKSDELDYWTVVDKNADYYKFNPSSETDLNTYIYSYGGGLINWSTVTIPTSDEQLNSRPMRLEAGTQYKISFLSKVGKNGASMPLAVNLYKVDGETRTLAGSIWSGTVTWANYEEMILKADVTETGIYEVEFSVVNSEPVDFKIYLGKFRFTKTYDYDLSLEEIVMPTANISCYNNFPLGAIVRNEGKKAITAFSLKANSPSIGEVKRDYSGISLQPNDTYLIYFDRDLTFNGSDSETLTVEVVTEGDGDNTNNLKTMNLNYVEPETVPYSPNPFVALDTWAVINRNKDVCRFVPVKNATVGFQYVGSKDIEANDLVATPCISFEKATTYSLDFRFGVIEGDTAAVEVYAYDATADKKVDLVRLESIVKGAQYLGYFTVPEDGNYNICFAPLGKTASLSVSASFAVRKVTEKPEVQLLEVTAPKGDAVYSAKEKLTVTFQNKGKLPLASIPFICKVGDKEYRSFYSQYISANNNDSYTMEFPEIDLYAPGEYTIQVSADVAEELTPDDNVVTYKIKSLPVPDVAVVSLDAPQSGLLGNEEVVTITLKNEGKGVLTDIPVQCVVTTEGGYTKTLTGTVAGPLADGKTIQYAFDEAVDLYDEDTYHFVITTALPDDVNEGNNRLETSIASSHKNFDAGVTEVLSPVDAILTEAEIVKVAVHNYSEVDLFDVRVMAEVTYLGTDGPDAQVVTGVVPSIKPGESVEYAFADAVMMKKAGEYRIKSYTTVPNDVNPDNDACTVTVKCLTQDVGVITILSPETGEDLGIQDVTIEVKNFGEAAVSRIPVCYTIGTMPQLGTIDETIQPGETIVYTFPTQYEFVAYKKYTVVAVTLLEDDANAENDACTKEVENKQLSGIHSVTATLLSVYPNPTAGEITITTGDAAMLSVSIYNLQGQLLQRHDDINAPEYRMNPGLANGTYIVRVMTSVGTVNCKLIVRN</sequence>
<dbReference type="NCBIfam" id="TIGR04183">
    <property type="entry name" value="Por_Secre_tail"/>
    <property type="match status" value="1"/>
</dbReference>
<dbReference type="RefSeq" id="WP_262433874.1">
    <property type="nucleotide sequence ID" value="NZ_JACRTF010000001.1"/>
</dbReference>
<proteinExistence type="predicted"/>
<evidence type="ECO:0000313" key="3">
    <source>
        <dbReference type="Proteomes" id="UP000651085"/>
    </source>
</evidence>
<dbReference type="Proteomes" id="UP000651085">
    <property type="component" value="Unassembled WGS sequence"/>
</dbReference>
<keyword evidence="3" id="KW-1185">Reference proteome</keyword>
<accession>A0A926F3H5</accession>
<gene>
    <name evidence="2" type="ORF">H8744_05440</name>
</gene>
<dbReference type="EMBL" id="JACRTF010000001">
    <property type="protein sequence ID" value="MBC8592701.1"/>
    <property type="molecule type" value="Genomic_DNA"/>
</dbReference>
<dbReference type="Gene3D" id="2.60.120.200">
    <property type="match status" value="1"/>
</dbReference>
<reference evidence="2" key="1">
    <citation type="submission" date="2020-08" db="EMBL/GenBank/DDBJ databases">
        <title>Genome public.</title>
        <authorList>
            <person name="Liu C."/>
            <person name="Sun Q."/>
        </authorList>
    </citation>
    <scope>NUCLEOTIDE SEQUENCE</scope>
    <source>
        <strain evidence="2">N12</strain>
    </source>
</reference>
<dbReference type="Gene3D" id="2.60.40.10">
    <property type="entry name" value="Immunoglobulins"/>
    <property type="match status" value="1"/>
</dbReference>
<comment type="caution">
    <text evidence="2">The sequence shown here is derived from an EMBL/GenBank/DDBJ whole genome shotgun (WGS) entry which is preliminary data.</text>
</comment>
<evidence type="ECO:0000313" key="2">
    <source>
        <dbReference type="EMBL" id="MBC8592701.1"/>
    </source>
</evidence>
<organism evidence="2 3">
    <name type="scientific">Jilunia laotingensis</name>
    <dbReference type="NCBI Taxonomy" id="2763675"/>
    <lineage>
        <taxon>Bacteria</taxon>
        <taxon>Pseudomonadati</taxon>
        <taxon>Bacteroidota</taxon>
        <taxon>Bacteroidia</taxon>
        <taxon>Bacteroidales</taxon>
        <taxon>Bacteroidaceae</taxon>
        <taxon>Jilunia</taxon>
    </lineage>
</organism>